<dbReference type="EMBL" id="AL445065">
    <property type="protein sequence ID" value="CAC11803.1"/>
    <property type="molecule type" value="Genomic_DNA"/>
</dbReference>
<sequence>MTASMKIRTAEAIAVVIVIAIIIYGIVPLLVSTSPADMKSGDTYYIEGKITSELEKSNFSIFILNTGSTNVTVYYQGVAPAVGSYVLVKGTYTTIPLFSDLGILKASNVYYWLYIL</sequence>
<protein>
    <submittedName>
        <fullName evidence="2">Uncharacterized protein</fullName>
    </submittedName>
</protein>
<proteinExistence type="predicted"/>
<keyword evidence="1" id="KW-0812">Transmembrane</keyword>
<gene>
    <name evidence="2" type="ordered locus">Ta0665</name>
</gene>
<evidence type="ECO:0000256" key="1">
    <source>
        <dbReference type="SAM" id="Phobius"/>
    </source>
</evidence>
<evidence type="ECO:0000313" key="2">
    <source>
        <dbReference type="EMBL" id="CAC11803.1"/>
    </source>
</evidence>
<dbReference type="KEGG" id="tac:Ta0665"/>
<keyword evidence="3" id="KW-1185">Reference proteome</keyword>
<organism evidence="2 3">
    <name type="scientific">Thermoplasma acidophilum (strain ATCC 25905 / DSM 1728 / JCM 9062 / NBRC 15155 / AMRC-C165)</name>
    <dbReference type="NCBI Taxonomy" id="273075"/>
    <lineage>
        <taxon>Archaea</taxon>
        <taxon>Methanobacteriati</taxon>
        <taxon>Thermoplasmatota</taxon>
        <taxon>Thermoplasmata</taxon>
        <taxon>Thermoplasmatales</taxon>
        <taxon>Thermoplasmataceae</taxon>
        <taxon>Thermoplasma</taxon>
    </lineage>
</organism>
<dbReference type="Proteomes" id="UP000001024">
    <property type="component" value="Chromosome"/>
</dbReference>
<keyword evidence="1" id="KW-1133">Transmembrane helix</keyword>
<accession>Q9HKD6</accession>
<dbReference type="HOGENOM" id="CLU_165891_0_0_2"/>
<dbReference type="PaxDb" id="273075-Ta0665"/>
<feature type="transmembrane region" description="Helical" evidence="1">
    <location>
        <begin position="12"/>
        <end position="31"/>
    </location>
</feature>
<dbReference type="EnsemblBacteria" id="CAC11803">
    <property type="protein sequence ID" value="CAC11803"/>
    <property type="gene ID" value="CAC11803"/>
</dbReference>
<keyword evidence="1" id="KW-0472">Membrane</keyword>
<evidence type="ECO:0000313" key="3">
    <source>
        <dbReference type="Proteomes" id="UP000001024"/>
    </source>
</evidence>
<reference evidence="2 3" key="1">
    <citation type="journal article" date="2000" name="Nature">
        <title>The genome sequence of the thermoacidophilic scavenger Thermoplasma acidophilum.</title>
        <authorList>
            <person name="Ruepp A."/>
            <person name="Graml W."/>
            <person name="Santos-Martinez M.L."/>
            <person name="Koretke K.K."/>
            <person name="Volker C."/>
            <person name="Mewes H.W."/>
            <person name="Frishman D."/>
            <person name="Stocker S."/>
            <person name="Lupas A.N."/>
            <person name="Baumeister W."/>
        </authorList>
    </citation>
    <scope>NUCLEOTIDE SEQUENCE [LARGE SCALE GENOMIC DNA]</scope>
    <source>
        <strain evidence="3">ATCC 25905 / DSM 1728 / JCM 9062 / NBRC 15155 / AMRC-C165</strain>
    </source>
</reference>
<dbReference type="eggNOG" id="arCOG05381">
    <property type="taxonomic scope" value="Archaea"/>
</dbReference>
<dbReference type="STRING" id="273075.gene:9571885"/>
<name>Q9HKD6_THEAC</name>
<dbReference type="InParanoid" id="Q9HKD6"/>
<dbReference type="AlphaFoldDB" id="Q9HKD6"/>